<comment type="caution">
    <text evidence="1">The sequence shown here is derived from an EMBL/GenBank/DDBJ whole genome shotgun (WGS) entry which is preliminary data.</text>
</comment>
<protein>
    <submittedName>
        <fullName evidence="1">Uncharacterized protein</fullName>
    </submittedName>
</protein>
<gene>
    <name evidence="1" type="ORF">APZ42_000886</name>
</gene>
<dbReference type="EMBL" id="LRGB01005089">
    <property type="protein sequence ID" value="KZS02177.1"/>
    <property type="molecule type" value="Genomic_DNA"/>
</dbReference>
<accession>A0A164JBA2</accession>
<evidence type="ECO:0000313" key="2">
    <source>
        <dbReference type="Proteomes" id="UP000076858"/>
    </source>
</evidence>
<name>A0A164JBA2_9CRUS</name>
<dbReference type="Proteomes" id="UP000076858">
    <property type="component" value="Unassembled WGS sequence"/>
</dbReference>
<reference evidence="1 2" key="1">
    <citation type="submission" date="2016-03" db="EMBL/GenBank/DDBJ databases">
        <title>EvidentialGene: Evidence-directed Construction of Genes on Genomes.</title>
        <authorList>
            <person name="Gilbert D.G."/>
            <person name="Choi J.-H."/>
            <person name="Mockaitis K."/>
            <person name="Colbourne J."/>
            <person name="Pfrender M."/>
        </authorList>
    </citation>
    <scope>NUCLEOTIDE SEQUENCE [LARGE SCALE GENOMIC DNA]</scope>
    <source>
        <strain evidence="1 2">Xinb3</strain>
        <tissue evidence="1">Complete organism</tissue>
    </source>
</reference>
<organism evidence="1 2">
    <name type="scientific">Daphnia magna</name>
    <dbReference type="NCBI Taxonomy" id="35525"/>
    <lineage>
        <taxon>Eukaryota</taxon>
        <taxon>Metazoa</taxon>
        <taxon>Ecdysozoa</taxon>
        <taxon>Arthropoda</taxon>
        <taxon>Crustacea</taxon>
        <taxon>Branchiopoda</taxon>
        <taxon>Diplostraca</taxon>
        <taxon>Cladocera</taxon>
        <taxon>Anomopoda</taxon>
        <taxon>Daphniidae</taxon>
        <taxon>Daphnia</taxon>
    </lineage>
</organism>
<evidence type="ECO:0000313" key="1">
    <source>
        <dbReference type="EMBL" id="KZS02177.1"/>
    </source>
</evidence>
<sequence>MCFIGVGVTRIITLFNGNKGFKEVNALEVKWNKENNLFTDVSPTVKSIEFSVCEKAGLRVK</sequence>
<dbReference type="AlphaFoldDB" id="A0A164JBA2"/>
<proteinExistence type="predicted"/>
<keyword evidence="2" id="KW-1185">Reference proteome</keyword>